<dbReference type="PANTHER" id="PTHR39430:SF1">
    <property type="entry name" value="PROTEASE"/>
    <property type="match status" value="1"/>
</dbReference>
<dbReference type="Proteomes" id="UP001431656">
    <property type="component" value="Chromosome"/>
</dbReference>
<protein>
    <recommendedName>
        <fullName evidence="3">CAAX prenyl protease 2/Lysostaphin resistance protein A-like domain-containing protein</fullName>
    </recommendedName>
</protein>
<dbReference type="EMBL" id="AP028056">
    <property type="protein sequence ID" value="BEH02344.1"/>
    <property type="molecule type" value="Genomic_DNA"/>
</dbReference>
<dbReference type="Pfam" id="PF02517">
    <property type="entry name" value="Rce1-like"/>
    <property type="match status" value="1"/>
</dbReference>
<name>A0AAN0KE43_9ACTN</name>
<feature type="domain" description="CAAX prenyl protease 2/Lysostaphin resistance protein A-like" evidence="3">
    <location>
        <begin position="206"/>
        <end position="299"/>
    </location>
</feature>
<dbReference type="GO" id="GO:0004175">
    <property type="term" value="F:endopeptidase activity"/>
    <property type="evidence" value="ECO:0007669"/>
    <property type="project" value="UniProtKB-ARBA"/>
</dbReference>
<feature type="transmembrane region" description="Helical" evidence="2">
    <location>
        <begin position="130"/>
        <end position="149"/>
    </location>
</feature>
<evidence type="ECO:0000313" key="5">
    <source>
        <dbReference type="Proteomes" id="UP001431656"/>
    </source>
</evidence>
<keyword evidence="2" id="KW-1133">Transmembrane helix</keyword>
<feature type="transmembrane region" description="Helical" evidence="2">
    <location>
        <begin position="237"/>
        <end position="256"/>
    </location>
</feature>
<feature type="transmembrane region" description="Helical" evidence="2">
    <location>
        <begin position="294"/>
        <end position="314"/>
    </location>
</feature>
<feature type="transmembrane region" description="Helical" evidence="2">
    <location>
        <begin position="207"/>
        <end position="225"/>
    </location>
</feature>
<evidence type="ECO:0000256" key="2">
    <source>
        <dbReference type="SAM" id="Phobius"/>
    </source>
</evidence>
<evidence type="ECO:0000259" key="3">
    <source>
        <dbReference type="Pfam" id="PF02517"/>
    </source>
</evidence>
<dbReference type="KEGG" id="broo:brsh051_16250"/>
<dbReference type="GO" id="GO:0080120">
    <property type="term" value="P:CAAX-box protein maturation"/>
    <property type="evidence" value="ECO:0007669"/>
    <property type="project" value="UniProtKB-ARBA"/>
</dbReference>
<dbReference type="PANTHER" id="PTHR39430">
    <property type="entry name" value="MEMBRANE-ASSOCIATED PROTEASE-RELATED"/>
    <property type="match status" value="1"/>
</dbReference>
<feature type="transmembrane region" description="Helical" evidence="2">
    <location>
        <begin position="94"/>
        <end position="118"/>
    </location>
</feature>
<reference evidence="4" key="1">
    <citation type="journal article" date="2024" name="Int. J. Syst. Evol. Microbiol.">
        <title>Brooklawnia propionicigenes sp. nov., a facultatively anaerobic, propionate-producing bacterium isolated from a methanogenic reactor treating waste from cattle farms.</title>
        <authorList>
            <person name="Akita Y."/>
            <person name="Ueki A."/>
            <person name="Tonouchi A."/>
            <person name="Sugawara Y."/>
            <person name="Honma S."/>
            <person name="Kaku N."/>
            <person name="Ueki K."/>
        </authorList>
    </citation>
    <scope>NUCLEOTIDE SEQUENCE</scope>
    <source>
        <strain evidence="4">SH051</strain>
    </source>
</reference>
<feature type="transmembrane region" description="Helical" evidence="2">
    <location>
        <begin position="262"/>
        <end position="282"/>
    </location>
</feature>
<organism evidence="4 5">
    <name type="scientific">Brooklawnia propionicigenes</name>
    <dbReference type="NCBI Taxonomy" id="3041175"/>
    <lineage>
        <taxon>Bacteria</taxon>
        <taxon>Bacillati</taxon>
        <taxon>Actinomycetota</taxon>
        <taxon>Actinomycetes</taxon>
        <taxon>Propionibacteriales</taxon>
        <taxon>Propionibacteriaceae</taxon>
        <taxon>Brooklawnia</taxon>
    </lineage>
</organism>
<keyword evidence="2" id="KW-0812">Transmembrane</keyword>
<sequence>MEMLGLFQGSQGFVKKTPLDEFIRGKGGRDRGLSMNRDAQQVPAPSSGGRPAALLDRIFGEPRPLRTLDLLPPDQPLRPVPPIRRWRYNGLVRLLAFAAILVVGAIVVGFGATVVLNSLGMSTDAILDRFAGLVQVTAIVGVVLAYWLVGRFVEQRRPLFELAASRAGRGLLCGLGLGVVLMLGCATLLGVLGVFRIEGFNAGYSPWAALLSLGFSAAITEEIAFRGILFRLVEGTLGSWIAIAVSALVFGAAHLGNPEATWFGAIGIALEAGVLFAALYAFTRSLWTVMGLHFAWNVVQGPVLGIVVSGSSAQGNGFVQSSLTGPAWLSGGQFGIEASAVTIVVLTALGGWLLVELARRGLIVQPFWVRHRLLGQRPDLGRVVRDPRG</sequence>
<evidence type="ECO:0000313" key="4">
    <source>
        <dbReference type="EMBL" id="BEH02344.1"/>
    </source>
</evidence>
<feature type="transmembrane region" description="Helical" evidence="2">
    <location>
        <begin position="334"/>
        <end position="355"/>
    </location>
</feature>
<feature type="region of interest" description="Disordered" evidence="1">
    <location>
        <begin position="25"/>
        <end position="51"/>
    </location>
</feature>
<evidence type="ECO:0000256" key="1">
    <source>
        <dbReference type="SAM" id="MobiDB-lite"/>
    </source>
</evidence>
<accession>A0AAN0KE43</accession>
<dbReference type="AlphaFoldDB" id="A0AAN0KE43"/>
<proteinExistence type="predicted"/>
<keyword evidence="2" id="KW-0472">Membrane</keyword>
<keyword evidence="5" id="KW-1185">Reference proteome</keyword>
<gene>
    <name evidence="4" type="ORF">brsh051_16250</name>
</gene>
<dbReference type="InterPro" id="IPR003675">
    <property type="entry name" value="Rce1/LyrA-like_dom"/>
</dbReference>
<feature type="transmembrane region" description="Helical" evidence="2">
    <location>
        <begin position="170"/>
        <end position="195"/>
    </location>
</feature>